<dbReference type="Proteomes" id="UP000602759">
    <property type="component" value="Unassembled WGS sequence"/>
</dbReference>
<organism evidence="2 3">
    <name type="scientific">Sphingobacterium micropteri</name>
    <dbReference type="NCBI Taxonomy" id="2763501"/>
    <lineage>
        <taxon>Bacteria</taxon>
        <taxon>Pseudomonadati</taxon>
        <taxon>Bacteroidota</taxon>
        <taxon>Sphingobacteriia</taxon>
        <taxon>Sphingobacteriales</taxon>
        <taxon>Sphingobacteriaceae</taxon>
        <taxon>Sphingobacterium</taxon>
    </lineage>
</organism>
<sequence length="126" mass="15673">MKKKTVTRVIVWGVFFSLMVWVTNFTIVGYFLKRNYTYSNYNGTFRFDEVRLKAFGYDTRDSSYAYFLRNNAGMRDEELYRTFRLDPWRFWEWRDWVEHFDRFTLSYISERKIQRNRESEGLDNKD</sequence>
<gene>
    <name evidence="2" type="ORF">H8B06_10445</name>
</gene>
<comment type="caution">
    <text evidence="2">The sequence shown here is derived from an EMBL/GenBank/DDBJ whole genome shotgun (WGS) entry which is preliminary data.</text>
</comment>
<proteinExistence type="predicted"/>
<feature type="transmembrane region" description="Helical" evidence="1">
    <location>
        <begin position="9"/>
        <end position="32"/>
    </location>
</feature>
<keyword evidence="1" id="KW-1133">Transmembrane helix</keyword>
<evidence type="ECO:0000313" key="2">
    <source>
        <dbReference type="EMBL" id="MBD1433247.1"/>
    </source>
</evidence>
<protein>
    <submittedName>
        <fullName evidence="2">Uncharacterized protein</fullName>
    </submittedName>
</protein>
<evidence type="ECO:0000256" key="1">
    <source>
        <dbReference type="SAM" id="Phobius"/>
    </source>
</evidence>
<evidence type="ECO:0000313" key="3">
    <source>
        <dbReference type="Proteomes" id="UP000602759"/>
    </source>
</evidence>
<dbReference type="EMBL" id="JACOIK010000006">
    <property type="protein sequence ID" value="MBD1433247.1"/>
    <property type="molecule type" value="Genomic_DNA"/>
</dbReference>
<name>A0ABR7YPP0_9SPHI</name>
<keyword evidence="1" id="KW-0812">Transmembrane</keyword>
<reference evidence="2 3" key="1">
    <citation type="submission" date="2020-08" db="EMBL/GenBank/DDBJ databases">
        <title>Sphingobacterium sp. DN00404 isolated from aquaculture water.</title>
        <authorList>
            <person name="Zhang M."/>
        </authorList>
    </citation>
    <scope>NUCLEOTIDE SEQUENCE [LARGE SCALE GENOMIC DNA]</scope>
    <source>
        <strain evidence="2 3">DN00404</strain>
    </source>
</reference>
<keyword evidence="1" id="KW-0472">Membrane</keyword>
<dbReference type="RefSeq" id="WP_190994211.1">
    <property type="nucleotide sequence ID" value="NZ_JACOIK010000006.1"/>
</dbReference>
<accession>A0ABR7YPP0</accession>
<keyword evidence="3" id="KW-1185">Reference proteome</keyword>